<name>A0A5N4ABU8_PHOPY</name>
<feature type="domain" description="Lipase" evidence="5">
    <location>
        <begin position="92"/>
        <end position="337"/>
    </location>
</feature>
<evidence type="ECO:0000313" key="6">
    <source>
        <dbReference type="EMBL" id="KAB0794803.1"/>
    </source>
</evidence>
<comment type="subcellular location">
    <subcellularLocation>
        <location evidence="1">Secreted</location>
    </subcellularLocation>
</comment>
<dbReference type="Gene3D" id="3.40.50.1820">
    <property type="entry name" value="alpha/beta hydrolase"/>
    <property type="match status" value="1"/>
</dbReference>
<dbReference type="PANTHER" id="PTHR11610:SF178">
    <property type="entry name" value="LIPASE MEMBER H-A-LIKE PROTEIN"/>
    <property type="match status" value="1"/>
</dbReference>
<evidence type="ECO:0000256" key="2">
    <source>
        <dbReference type="ARBA" id="ARBA00010701"/>
    </source>
</evidence>
<dbReference type="GO" id="GO:0005615">
    <property type="term" value="C:extracellular space"/>
    <property type="evidence" value="ECO:0007669"/>
    <property type="project" value="TreeGrafter"/>
</dbReference>
<dbReference type="Pfam" id="PF00151">
    <property type="entry name" value="Lipase"/>
    <property type="match status" value="1"/>
</dbReference>
<comment type="similarity">
    <text evidence="2 4">Belongs to the AB hydrolase superfamily. Lipase family.</text>
</comment>
<dbReference type="SUPFAM" id="SSF53474">
    <property type="entry name" value="alpha/beta-Hydrolases"/>
    <property type="match status" value="1"/>
</dbReference>
<accession>A0A5N4ABU8</accession>
<evidence type="ECO:0000256" key="1">
    <source>
        <dbReference type="ARBA" id="ARBA00004613"/>
    </source>
</evidence>
<protein>
    <recommendedName>
        <fullName evidence="5">Lipase domain-containing protein</fullName>
    </recommendedName>
</protein>
<dbReference type="AlphaFoldDB" id="A0A5N4ABU8"/>
<evidence type="ECO:0000313" key="7">
    <source>
        <dbReference type="Proteomes" id="UP000327044"/>
    </source>
</evidence>
<evidence type="ECO:0000259" key="5">
    <source>
        <dbReference type="Pfam" id="PF00151"/>
    </source>
</evidence>
<organism evidence="6 7">
    <name type="scientific">Photinus pyralis</name>
    <name type="common">Common eastern firefly</name>
    <name type="synonym">Lampyris pyralis</name>
    <dbReference type="NCBI Taxonomy" id="7054"/>
    <lineage>
        <taxon>Eukaryota</taxon>
        <taxon>Metazoa</taxon>
        <taxon>Ecdysozoa</taxon>
        <taxon>Arthropoda</taxon>
        <taxon>Hexapoda</taxon>
        <taxon>Insecta</taxon>
        <taxon>Pterygota</taxon>
        <taxon>Neoptera</taxon>
        <taxon>Endopterygota</taxon>
        <taxon>Coleoptera</taxon>
        <taxon>Polyphaga</taxon>
        <taxon>Elateriformia</taxon>
        <taxon>Elateroidea</taxon>
        <taxon>Lampyridae</taxon>
        <taxon>Lampyrinae</taxon>
        <taxon>Photinus</taxon>
    </lineage>
</organism>
<keyword evidence="3" id="KW-0964">Secreted</keyword>
<dbReference type="InterPro" id="IPR013818">
    <property type="entry name" value="Lipase"/>
</dbReference>
<evidence type="ECO:0000256" key="3">
    <source>
        <dbReference type="ARBA" id="ARBA00022525"/>
    </source>
</evidence>
<dbReference type="PANTHER" id="PTHR11610">
    <property type="entry name" value="LIPASE"/>
    <property type="match status" value="1"/>
</dbReference>
<dbReference type="EMBL" id="VVIM01000008">
    <property type="protein sequence ID" value="KAB0794803.1"/>
    <property type="molecule type" value="Genomic_DNA"/>
</dbReference>
<dbReference type="GO" id="GO:0016042">
    <property type="term" value="P:lipid catabolic process"/>
    <property type="evidence" value="ECO:0007669"/>
    <property type="project" value="TreeGrafter"/>
</dbReference>
<proteinExistence type="inferred from homology"/>
<dbReference type="GO" id="GO:0016298">
    <property type="term" value="F:lipase activity"/>
    <property type="evidence" value="ECO:0007669"/>
    <property type="project" value="InterPro"/>
</dbReference>
<keyword evidence="7" id="KW-1185">Reference proteome</keyword>
<comment type="caution">
    <text evidence="6">The sequence shown here is derived from an EMBL/GenBank/DDBJ whole genome shotgun (WGS) entry which is preliminary data.</text>
</comment>
<dbReference type="InterPro" id="IPR029058">
    <property type="entry name" value="AB_hydrolase_fold"/>
</dbReference>
<dbReference type="InterPro" id="IPR000734">
    <property type="entry name" value="TAG_lipase"/>
</dbReference>
<dbReference type="InParanoid" id="A0A5N4ABU8"/>
<reference evidence="6 7" key="1">
    <citation type="journal article" date="2018" name="Elife">
        <title>Firefly genomes illuminate parallel origins of bioluminescence in beetles.</title>
        <authorList>
            <person name="Fallon T.R."/>
            <person name="Lower S.E."/>
            <person name="Chang C.H."/>
            <person name="Bessho-Uehara M."/>
            <person name="Martin G.J."/>
            <person name="Bewick A.J."/>
            <person name="Behringer M."/>
            <person name="Debat H.J."/>
            <person name="Wong I."/>
            <person name="Day J.C."/>
            <person name="Suvorov A."/>
            <person name="Silva C.J."/>
            <person name="Stanger-Hall K.F."/>
            <person name="Hall D.W."/>
            <person name="Schmitz R.J."/>
            <person name="Nelson D.R."/>
            <person name="Lewis S.M."/>
            <person name="Shigenobu S."/>
            <person name="Bybee S.M."/>
            <person name="Larracuente A.M."/>
            <person name="Oba Y."/>
            <person name="Weng J.K."/>
        </authorList>
    </citation>
    <scope>NUCLEOTIDE SEQUENCE [LARGE SCALE GENOMIC DNA]</scope>
    <source>
        <strain evidence="6">1611_PpyrPB1</strain>
        <tissue evidence="6">Whole body</tissue>
    </source>
</reference>
<sequence length="364" mass="39457">MHKTDGGPLLLLDEELCTFGGVENIEMHISKVVLLWFALLRTAHNHLCGRTSKECPDFLREALLAIAQDPASDDGILTQYWWYNTDTEERLNSPSEVDPSKPVKILLHGAGGSKDDDCIVAIRDAYLERYGDSVTLIVLDFSVYVASANVLLYANSYANAPAVARDFGKFLCSLIECGINPGDVHVVGYSLGAQIAGVAGAYVQQHCGVSIGRITGLDPAGLGFNCLRPNKCRLDQLDADFVDIIHTNAGGYGITFNCGHHDFYVNGGFMQPNCADLNLDLTQILQADLSSILSPVSCSHQHSCFLFAESILSNSFPTSSCFPIPSDTQYMGEYCKPMPIDGTACMVATRRTPPYGFGPNGPLE</sequence>
<evidence type="ECO:0000256" key="4">
    <source>
        <dbReference type="RuleBase" id="RU004262"/>
    </source>
</evidence>
<gene>
    <name evidence="6" type="ORF">PPYR_11642</name>
</gene>
<dbReference type="Proteomes" id="UP000327044">
    <property type="component" value="Unassembled WGS sequence"/>
</dbReference>
<dbReference type="PRINTS" id="PR00821">
    <property type="entry name" value="TAGLIPASE"/>
</dbReference>